<gene>
    <name evidence="4" type="ORF">GCM10023147_37050</name>
</gene>
<dbReference type="SUPFAM" id="SSF49329">
    <property type="entry name" value="Cu,Zn superoxide dismutase-like"/>
    <property type="match status" value="1"/>
</dbReference>
<reference evidence="5" key="1">
    <citation type="journal article" date="2019" name="Int. J. Syst. Evol. Microbiol.">
        <title>The Global Catalogue of Microorganisms (GCM) 10K type strain sequencing project: providing services to taxonomists for standard genome sequencing and annotation.</title>
        <authorList>
            <consortium name="The Broad Institute Genomics Platform"/>
            <consortium name="The Broad Institute Genome Sequencing Center for Infectious Disease"/>
            <person name="Wu L."/>
            <person name="Ma J."/>
        </authorList>
    </citation>
    <scope>NUCLEOTIDE SEQUENCE [LARGE SCALE GENOMIC DNA]</scope>
    <source>
        <strain evidence="5">JCM 17688</strain>
    </source>
</reference>
<feature type="signal peptide" evidence="2">
    <location>
        <begin position="1"/>
        <end position="27"/>
    </location>
</feature>
<feature type="chain" id="PRO_5046574524" description="CHRD domain-containing protein" evidence="2">
    <location>
        <begin position="28"/>
        <end position="296"/>
    </location>
</feature>
<dbReference type="InterPro" id="IPR036423">
    <property type="entry name" value="SOD-like_Cu/Zn_dom_sf"/>
</dbReference>
<dbReference type="PROSITE" id="PS51257">
    <property type="entry name" value="PROKAR_LIPOPROTEIN"/>
    <property type="match status" value="1"/>
</dbReference>
<comment type="similarity">
    <text evidence="1">Belongs to the Cu-Zn superoxide dismutase family.</text>
</comment>
<dbReference type="RefSeq" id="WP_344998752.1">
    <property type="nucleotide sequence ID" value="NZ_BAABFR010000071.1"/>
</dbReference>
<sequence length="296" mass="29164">MNRFAAACAVGAAVLTVAACSSSTTQSAGPSSSATSTSAAGAAMAGGAHTVTLAPMPTGTATLTWNAANETVTAALNMSGFTPGGAHAMHIHPGTCADQTKPPSVPFPDITADSSGDVHQTVTSTTKSPGGIPASSYLNIHLAPSATMGAPGSLGFTPIACADIPAGTAHGPVTLKLTAPPDHGRTPAGTATWSYDAATHKLTVDVRATGLPANTSHAVHFHDGSCVKQGAVAYGLPDLKTDGSGGGSEHATITVSGPPPAHGWYVNLHFGPMAKILAGGNPTMEFAPVLCGDVVG</sequence>
<evidence type="ECO:0000313" key="4">
    <source>
        <dbReference type="EMBL" id="GAA4399530.1"/>
    </source>
</evidence>
<keyword evidence="5" id="KW-1185">Reference proteome</keyword>
<organism evidence="4 5">
    <name type="scientific">Tsukamurella soli</name>
    <dbReference type="NCBI Taxonomy" id="644556"/>
    <lineage>
        <taxon>Bacteria</taxon>
        <taxon>Bacillati</taxon>
        <taxon>Actinomycetota</taxon>
        <taxon>Actinomycetes</taxon>
        <taxon>Mycobacteriales</taxon>
        <taxon>Tsukamurellaceae</taxon>
        <taxon>Tsukamurella</taxon>
    </lineage>
</organism>
<evidence type="ECO:0000259" key="3">
    <source>
        <dbReference type="Pfam" id="PF07452"/>
    </source>
</evidence>
<proteinExistence type="inferred from homology"/>
<dbReference type="EMBL" id="BAABFR010000071">
    <property type="protein sequence ID" value="GAA4399530.1"/>
    <property type="molecule type" value="Genomic_DNA"/>
</dbReference>
<evidence type="ECO:0000256" key="2">
    <source>
        <dbReference type="SAM" id="SignalP"/>
    </source>
</evidence>
<dbReference type="Proteomes" id="UP001500635">
    <property type="component" value="Unassembled WGS sequence"/>
</dbReference>
<keyword evidence="2" id="KW-0732">Signal</keyword>
<protein>
    <recommendedName>
        <fullName evidence="3">CHRD domain-containing protein</fullName>
    </recommendedName>
</protein>
<comment type="caution">
    <text evidence="4">The sequence shown here is derived from an EMBL/GenBank/DDBJ whole genome shotgun (WGS) entry which is preliminary data.</text>
</comment>
<feature type="domain" description="CHRD" evidence="3">
    <location>
        <begin position="180"/>
        <end position="269"/>
    </location>
</feature>
<dbReference type="Pfam" id="PF07452">
    <property type="entry name" value="CHRD"/>
    <property type="match status" value="1"/>
</dbReference>
<evidence type="ECO:0000313" key="5">
    <source>
        <dbReference type="Proteomes" id="UP001500635"/>
    </source>
</evidence>
<evidence type="ECO:0000256" key="1">
    <source>
        <dbReference type="ARBA" id="ARBA00010457"/>
    </source>
</evidence>
<accession>A0ABP8K2L3</accession>
<name>A0ABP8K2L3_9ACTN</name>
<dbReference type="InterPro" id="IPR010895">
    <property type="entry name" value="CHRD"/>
</dbReference>